<accession>A0A133V2E4</accession>
<sequence length="66" mass="7624">MEVKVCPRCHSQNVSWSTVFKAEQRTGIFRDKCSNCGYIGTMVIMDKEDADKLEVLDPDDIEEKPW</sequence>
<comment type="caution">
    <text evidence="1">The sequence shown here is derived from an EMBL/GenBank/DDBJ whole genome shotgun (WGS) entry which is preliminary data.</text>
</comment>
<keyword evidence="2" id="KW-1185">Reference proteome</keyword>
<organism evidence="1 2">
    <name type="scientific">candidate division MSBL1 archaeon SCGC-AAA261C02</name>
    <dbReference type="NCBI Taxonomy" id="1698272"/>
    <lineage>
        <taxon>Archaea</taxon>
        <taxon>Methanobacteriati</taxon>
        <taxon>Methanobacteriota</taxon>
        <taxon>candidate division MSBL1</taxon>
    </lineage>
</organism>
<dbReference type="Proteomes" id="UP000070520">
    <property type="component" value="Unassembled WGS sequence"/>
</dbReference>
<name>A0A133V2E4_9EURY</name>
<dbReference type="AlphaFoldDB" id="A0A133V2E4"/>
<gene>
    <name evidence="1" type="ORF">AKJ42_00085</name>
</gene>
<evidence type="ECO:0000313" key="1">
    <source>
        <dbReference type="EMBL" id="KXB00610.1"/>
    </source>
</evidence>
<proteinExistence type="predicted"/>
<evidence type="ECO:0000313" key="2">
    <source>
        <dbReference type="Proteomes" id="UP000070520"/>
    </source>
</evidence>
<protein>
    <submittedName>
        <fullName evidence="1">Uncharacterized protein</fullName>
    </submittedName>
</protein>
<reference evidence="1 2" key="1">
    <citation type="journal article" date="2016" name="Sci. Rep.">
        <title>Metabolic traits of an uncultured archaeal lineage -MSBL1- from brine pools of the Red Sea.</title>
        <authorList>
            <person name="Mwirichia R."/>
            <person name="Alam I."/>
            <person name="Rashid M."/>
            <person name="Vinu M."/>
            <person name="Ba-Alawi W."/>
            <person name="Anthony Kamau A."/>
            <person name="Kamanda Ngugi D."/>
            <person name="Goker M."/>
            <person name="Klenk H.P."/>
            <person name="Bajic V."/>
            <person name="Stingl U."/>
        </authorList>
    </citation>
    <scope>NUCLEOTIDE SEQUENCE [LARGE SCALE GENOMIC DNA]</scope>
    <source>
        <strain evidence="1">SCGC-AAA261C02</strain>
    </source>
</reference>
<dbReference type="EMBL" id="LHXW01000001">
    <property type="protein sequence ID" value="KXB00610.1"/>
    <property type="molecule type" value="Genomic_DNA"/>
</dbReference>